<feature type="coiled-coil region" evidence="6">
    <location>
        <begin position="271"/>
        <end position="301"/>
    </location>
</feature>
<comment type="subcellular location">
    <subcellularLocation>
        <location evidence="1">Membrane</location>
        <topology evidence="1">Single-pass membrane protein</topology>
    </subcellularLocation>
</comment>
<dbReference type="EMBL" id="JACJQY010000037">
    <property type="protein sequence ID" value="MBD2318909.1"/>
    <property type="molecule type" value="Genomic_DNA"/>
</dbReference>
<feature type="domain" description="AprE-like beta-barrel" evidence="10">
    <location>
        <begin position="401"/>
        <end position="491"/>
    </location>
</feature>
<dbReference type="Proteomes" id="UP000618445">
    <property type="component" value="Unassembled WGS sequence"/>
</dbReference>
<evidence type="ECO:0000256" key="8">
    <source>
        <dbReference type="SAM" id="Phobius"/>
    </source>
</evidence>
<dbReference type="Gene3D" id="2.40.30.170">
    <property type="match status" value="1"/>
</dbReference>
<dbReference type="PANTHER" id="PTHR30386:SF26">
    <property type="entry name" value="TRANSPORT PROTEIN COMB"/>
    <property type="match status" value="1"/>
</dbReference>
<evidence type="ECO:0000256" key="6">
    <source>
        <dbReference type="SAM" id="Coils"/>
    </source>
</evidence>
<organism evidence="11 12">
    <name type="scientific">Phormidium tenue FACHB-1050</name>
    <dbReference type="NCBI Taxonomy" id="2692857"/>
    <lineage>
        <taxon>Bacteria</taxon>
        <taxon>Bacillati</taxon>
        <taxon>Cyanobacteriota</taxon>
        <taxon>Cyanophyceae</taxon>
        <taxon>Oscillatoriophycideae</taxon>
        <taxon>Oscillatoriales</taxon>
        <taxon>Oscillatoriaceae</taxon>
        <taxon>Phormidium</taxon>
    </lineage>
</organism>
<gene>
    <name evidence="11" type="ORF">H6G05_18900</name>
</gene>
<feature type="coiled-coil region" evidence="6">
    <location>
        <begin position="125"/>
        <end position="159"/>
    </location>
</feature>
<keyword evidence="5 8" id="KW-0472">Membrane</keyword>
<feature type="coiled-coil region" evidence="6">
    <location>
        <begin position="212"/>
        <end position="239"/>
    </location>
</feature>
<evidence type="ECO:0000256" key="2">
    <source>
        <dbReference type="ARBA" id="ARBA00009477"/>
    </source>
</evidence>
<name>A0ABR8CDU6_9CYAN</name>
<dbReference type="PANTHER" id="PTHR30386">
    <property type="entry name" value="MEMBRANE FUSION SUBUNIT OF EMRAB-TOLC MULTIDRUG EFFLUX PUMP"/>
    <property type="match status" value="1"/>
</dbReference>
<accession>A0ABR8CDU6</accession>
<reference evidence="11 12" key="1">
    <citation type="journal article" date="2020" name="ISME J.">
        <title>Comparative genomics reveals insights into cyanobacterial evolution and habitat adaptation.</title>
        <authorList>
            <person name="Chen M.Y."/>
            <person name="Teng W.K."/>
            <person name="Zhao L."/>
            <person name="Hu C.X."/>
            <person name="Zhou Y.K."/>
            <person name="Han B.P."/>
            <person name="Song L.R."/>
            <person name="Shu W.S."/>
        </authorList>
    </citation>
    <scope>NUCLEOTIDE SEQUENCE [LARGE SCALE GENOMIC DNA]</scope>
    <source>
        <strain evidence="11 12">FACHB-1050</strain>
    </source>
</reference>
<dbReference type="Gene3D" id="2.40.50.100">
    <property type="match status" value="1"/>
</dbReference>
<keyword evidence="12" id="KW-1185">Reference proteome</keyword>
<comment type="similarity">
    <text evidence="2">Belongs to the membrane fusion protein (MFP) (TC 8.A.1) family.</text>
</comment>
<evidence type="ECO:0000256" key="7">
    <source>
        <dbReference type="SAM" id="MobiDB-lite"/>
    </source>
</evidence>
<evidence type="ECO:0000259" key="10">
    <source>
        <dbReference type="Pfam" id="PF26002"/>
    </source>
</evidence>
<protein>
    <submittedName>
        <fullName evidence="11">HlyD family efflux transporter periplasmic adaptor subunit</fullName>
    </submittedName>
</protein>
<dbReference type="SUPFAM" id="SSF111369">
    <property type="entry name" value="HlyD-like secretion proteins"/>
    <property type="match status" value="1"/>
</dbReference>
<evidence type="ECO:0000313" key="12">
    <source>
        <dbReference type="Proteomes" id="UP000618445"/>
    </source>
</evidence>
<dbReference type="Pfam" id="PF25994">
    <property type="entry name" value="HH_AprE"/>
    <property type="match status" value="1"/>
</dbReference>
<keyword evidence="6" id="KW-0175">Coiled coil</keyword>
<evidence type="ECO:0000256" key="4">
    <source>
        <dbReference type="ARBA" id="ARBA00022989"/>
    </source>
</evidence>
<keyword evidence="3 8" id="KW-0812">Transmembrane</keyword>
<evidence type="ECO:0000313" key="11">
    <source>
        <dbReference type="EMBL" id="MBD2318909.1"/>
    </source>
</evidence>
<dbReference type="RefSeq" id="WP_190580328.1">
    <property type="nucleotide sequence ID" value="NZ_CAWPQU010000031.1"/>
</dbReference>
<comment type="caution">
    <text evidence="11">The sequence shown here is derived from an EMBL/GenBank/DDBJ whole genome shotgun (WGS) entry which is preliminary data.</text>
</comment>
<evidence type="ECO:0000256" key="3">
    <source>
        <dbReference type="ARBA" id="ARBA00022692"/>
    </source>
</evidence>
<feature type="region of interest" description="Disordered" evidence="7">
    <location>
        <begin position="1"/>
        <end position="22"/>
    </location>
</feature>
<feature type="transmembrane region" description="Helical" evidence="8">
    <location>
        <begin position="52"/>
        <end position="73"/>
    </location>
</feature>
<evidence type="ECO:0000259" key="9">
    <source>
        <dbReference type="Pfam" id="PF25994"/>
    </source>
</evidence>
<keyword evidence="4 8" id="KW-1133">Transmembrane helix</keyword>
<dbReference type="PRINTS" id="PR01490">
    <property type="entry name" value="RTXTOXIND"/>
</dbReference>
<evidence type="ECO:0000256" key="5">
    <source>
        <dbReference type="ARBA" id="ARBA00023136"/>
    </source>
</evidence>
<sequence length="515" mass="56955">MTNNNGNQPTPKLTKISPEDIVSNDGLEKPSSAIVKKSNFDQPLALSQSPKWIPAILWTLVGSVTVAIIWASVAKIEESIPAQGKLEPQGAVKEVRIPANGVLKEVLIKDGQKVKEGEVLLRIDETVAKSQLESLQKLRKNLQQENQFYREVLNGKTSEIDGATVSAVPVEFFALARNREALMTEMQLYRMQVNGSGANLTGDQQDRLIASRAELDSRSQAAEANIAQSLEQLNQTRINRASKANALAIDTKILVDLETAVKEGAISRVQYLKQQQQVIALESEIQQLSLEEQRIQSAIAEGQARLNNTFDITRKELTSQIADNTKRIAEIDSQFTKALVDNTKRLAEIEGQIQQAEVILKNQELRAPASGTVFDLKAGLGYVANPNAGEVVLKIVPDEMLVVKVFIGNQDIGFVKEGMAVDVRIDSFPFTEFGDVKGKLISIGSDALPPDQNNPTYRFPAKVQLEKQYLETNGRRINLQSGMSLTANIKIRDRTVMSLFTDFFVTNTEKLKFVR</sequence>
<feature type="domain" description="AprE-like long alpha-helical hairpin" evidence="9">
    <location>
        <begin position="194"/>
        <end position="338"/>
    </location>
</feature>
<dbReference type="Pfam" id="PF26002">
    <property type="entry name" value="Beta-barrel_AprE"/>
    <property type="match status" value="1"/>
</dbReference>
<dbReference type="InterPro" id="IPR058781">
    <property type="entry name" value="HH_AprE-like"/>
</dbReference>
<dbReference type="InterPro" id="IPR058982">
    <property type="entry name" value="Beta-barrel_AprE"/>
</dbReference>
<feature type="compositionally biased region" description="Polar residues" evidence="7">
    <location>
        <begin position="1"/>
        <end position="11"/>
    </location>
</feature>
<proteinExistence type="inferred from homology"/>
<evidence type="ECO:0000256" key="1">
    <source>
        <dbReference type="ARBA" id="ARBA00004167"/>
    </source>
</evidence>
<dbReference type="InterPro" id="IPR050739">
    <property type="entry name" value="MFP"/>
</dbReference>